<dbReference type="InterPro" id="IPR025403">
    <property type="entry name" value="TgpA-like_C"/>
</dbReference>
<comment type="caution">
    <text evidence="3">The sequence shown here is derived from an EMBL/GenBank/DDBJ whole genome shotgun (WGS) entry which is preliminary data.</text>
</comment>
<evidence type="ECO:0000259" key="2">
    <source>
        <dbReference type="Pfam" id="PF13559"/>
    </source>
</evidence>
<dbReference type="AlphaFoldDB" id="A0A015STX7"/>
<evidence type="ECO:0000313" key="4">
    <source>
        <dbReference type="Proteomes" id="UP000020529"/>
    </source>
</evidence>
<gene>
    <name evidence="3" type="ORF">M124_0564</name>
</gene>
<keyword evidence="1" id="KW-0812">Transmembrane</keyword>
<protein>
    <recommendedName>
        <fullName evidence="2">Protein-glutamine gamma-glutamyltransferase-like C-terminal domain-containing protein</fullName>
    </recommendedName>
</protein>
<dbReference type="EMBL" id="JGCY01000233">
    <property type="protein sequence ID" value="EXY75614.1"/>
    <property type="molecule type" value="Genomic_DNA"/>
</dbReference>
<reference evidence="3 4" key="1">
    <citation type="submission" date="2014-02" db="EMBL/GenBank/DDBJ databases">
        <authorList>
            <person name="Sears C."/>
            <person name="Carroll K."/>
            <person name="Sack B.R."/>
            <person name="Qadri F."/>
            <person name="Myers L.L."/>
            <person name="Chung G.-T."/>
            <person name="Escheverria P."/>
            <person name="Fraser C.M."/>
            <person name="Sadzewicz L."/>
            <person name="Shefchek K.A."/>
            <person name="Tallon L."/>
            <person name="Das S.P."/>
            <person name="Daugherty S."/>
            <person name="Mongodin E.F."/>
        </authorList>
    </citation>
    <scope>NUCLEOTIDE SEQUENCE [LARGE SCALE GENOMIC DNA]</scope>
    <source>
        <strain evidence="4">3988T(B)14</strain>
    </source>
</reference>
<sequence>MTLQADTLVCDTARVAFWQSNPDYDYNRELMTPEIDIYGWLSMQLSKLLRAIFGSRFAEEYSGIILIIIAILILLLILWFLYKKRPELFMRSRRGPVNYSVHEDTIYGVDFDAEIRRAIDRKDYREAIRLLYLQTLKLLSDDGRIDWQLYKTPTEYIYEVKQEMLRTPFRNLTHGFLRVRYGNFPASESLFEELAALQTQIRKGGDV</sequence>
<dbReference type="PATRIC" id="fig|1339315.3.peg.1371"/>
<organism evidence="3 4">
    <name type="scientific">Bacteroides fragilis str. 3988T(B)14</name>
    <dbReference type="NCBI Taxonomy" id="1339315"/>
    <lineage>
        <taxon>Bacteria</taxon>
        <taxon>Pseudomonadati</taxon>
        <taxon>Bacteroidota</taxon>
        <taxon>Bacteroidia</taxon>
        <taxon>Bacteroidales</taxon>
        <taxon>Bacteroidaceae</taxon>
        <taxon>Bacteroides</taxon>
    </lineage>
</organism>
<accession>A0A015STX7</accession>
<evidence type="ECO:0000256" key="1">
    <source>
        <dbReference type="SAM" id="Phobius"/>
    </source>
</evidence>
<evidence type="ECO:0000313" key="3">
    <source>
        <dbReference type="EMBL" id="EXY75614.1"/>
    </source>
</evidence>
<dbReference type="Proteomes" id="UP000020529">
    <property type="component" value="Unassembled WGS sequence"/>
</dbReference>
<dbReference type="Pfam" id="PF13559">
    <property type="entry name" value="DUF4129"/>
    <property type="match status" value="1"/>
</dbReference>
<dbReference type="GeneID" id="60367145"/>
<feature type="domain" description="Protein-glutamine gamma-glutamyltransferase-like C-terminal" evidence="2">
    <location>
        <begin position="131"/>
        <end position="197"/>
    </location>
</feature>
<proteinExistence type="predicted"/>
<feature type="transmembrane region" description="Helical" evidence="1">
    <location>
        <begin position="61"/>
        <end position="82"/>
    </location>
</feature>
<dbReference type="RefSeq" id="WP_005801447.1">
    <property type="nucleotide sequence ID" value="NZ_JGCY01000233.1"/>
</dbReference>
<name>A0A015STX7_BACFG</name>
<keyword evidence="1" id="KW-1133">Transmembrane helix</keyword>
<keyword evidence="1" id="KW-0472">Membrane</keyword>